<evidence type="ECO:0000313" key="2">
    <source>
        <dbReference type="Proteomes" id="UP001172386"/>
    </source>
</evidence>
<evidence type="ECO:0000313" key="1">
    <source>
        <dbReference type="EMBL" id="KAJ9653475.1"/>
    </source>
</evidence>
<dbReference type="EMBL" id="JAPDRQ010000152">
    <property type="protein sequence ID" value="KAJ9653475.1"/>
    <property type="molecule type" value="Genomic_DNA"/>
</dbReference>
<proteinExistence type="predicted"/>
<name>A0ACC3A0A1_9EURO</name>
<reference evidence="1" key="1">
    <citation type="submission" date="2022-10" db="EMBL/GenBank/DDBJ databases">
        <title>Culturing micro-colonial fungi from biological soil crusts in the Mojave desert and describing Neophaeococcomyces mojavensis, and introducing the new genera and species Taxawa tesnikishii.</title>
        <authorList>
            <person name="Kurbessoian T."/>
            <person name="Stajich J.E."/>
        </authorList>
    </citation>
    <scope>NUCLEOTIDE SEQUENCE</scope>
    <source>
        <strain evidence="1">JES_112</strain>
    </source>
</reference>
<comment type="caution">
    <text evidence="1">The sequence shown here is derived from an EMBL/GenBank/DDBJ whole genome shotgun (WGS) entry which is preliminary data.</text>
</comment>
<dbReference type="Proteomes" id="UP001172386">
    <property type="component" value="Unassembled WGS sequence"/>
</dbReference>
<gene>
    <name evidence="1" type="primary">MLP1</name>
    <name evidence="1" type="ORF">H2198_007317</name>
</gene>
<sequence>MAADIDVRTVATFTSLPESSVNTLLTAPTAELVKTLLQTIEKKAKEYEQTKSQKVKLEVELETVVRTNESKSKVLQNSRDKALADVSKLREDLQASEGARTQAQSELERIQHSIESEATETATVKSRINSLEASHRDTLSLLDSKSKEIDRLSQDLTAEHAKVVDLRRQVSTLEQANQQATSAATSAKFKQASLENEIAMQKKSIDWFEEERKAKTDEYQKFRREKNARVAELQASVEQYVEQVESLRRSENALRTQLEDQARRNEDLVKEIQKLQEKEISDTESHRVELDSLRRLAELHKAAADRDKARVEELMTSLDEVKEDAAEEIGKIRAEIQEEHNDKEAAERRVAELESRMSELEAELHSSQTRPGTPHRETNGQGPSTPLRPGTPVESFTPRSVSRLKNGTSTTQLYSEYRKLEKELANERRANEQLQAQVESMIDDLEASRPAIEELRSDQARLQNDLAEMSAANDVANKARDSAVKDVKLLKGKVKALERDLQEAQQMVRDRNSQVRRLLLEQQAGSVSDAEYERLVDELEQIDQREMEHLSATQQEVNKFLIAFRNIAELQAKNEEQLKTIRNLAATLEQEAAQESANNSRQLQQDLTEAQSKIDYYQNEVNSLLAQAKTFAKERDMFRNMLTRRGHIPAQIDPSDFSRSMPLPAGGFSASLLGDHISPSGDNDYAKLLKDLQDHFDNYRRETATDASSLTKQVSELSQRNSQLQSEASRSLGQLTGANERYEMLQANYNMLKTEYTELQKRSHYAMEQATKQELRTQQAAEDLVEARGMVEGLRRESANLKAEKELWKSIEQRLIDDNESLRNDRSRFEQLNTTLQTLLSEKERDDAESRRRLQSQIESLESELNTVRRRLEDELEEKKQSVSRRTYEQEQSQKRIDDLVATVSSTREELAAVKTARDHLQARVDELTIELRSAEERIEVLSGPSNTSTADINGSAGDAVSREQELAMEVSELKRDLELKTGELARVEEQVEDYKGIAQSAEERLQQFTETNDEDKADLQAAINEKEQKIHDLEQRIEDISSELSASNSELSKLRDEQAESTRRLEEQRTILQAEINQLKESEEKALEQANFNLEASKKQAEIATAAQESYDTELLKHAEAAKNAKAARAEANQLRLELIEAKTAAETARADLQQKESSWADMEARLKQESAELKNRREEAMQQNNILHGQLQSLTEQISTLQQKRNVPISDANDESSGSSQDLKALQEVIDWLRREKEIVEVQFHLSTQEAKRLKQQLESTQSQLEDTRLKLDQQRRADVDLEKNAMNHNKLMETLNQMNLYRESSVTLRSELKQAQQTSSERALKVEQLEQEIIPLRARVAELEHMLELKEGQMGLLQKDRDSWQQRTQNILSKYDRVDPAELEDLKTKISDLEKQRDEAAAARDALQIQVDGQPEVIAAAKKETKEALTEQFKARDKRQKAELRDKQLEADAASSTVAELQKELDSVREQLEAANARADRQQAAASAVPTTNEADEGSASSSDQRVQELEAEKAELERLLAETVAEWEERLDAVRKEMDAENQARLDKLRSDLIALHEEEIQSIETQHQEQLEIVRSNSVPVAAEVQKAAEEP</sequence>
<protein>
    <submittedName>
        <fullName evidence="1">Protein mlp1</fullName>
    </submittedName>
</protein>
<organism evidence="1 2">
    <name type="scientific">Neophaeococcomyces mojaviensis</name>
    <dbReference type="NCBI Taxonomy" id="3383035"/>
    <lineage>
        <taxon>Eukaryota</taxon>
        <taxon>Fungi</taxon>
        <taxon>Dikarya</taxon>
        <taxon>Ascomycota</taxon>
        <taxon>Pezizomycotina</taxon>
        <taxon>Eurotiomycetes</taxon>
        <taxon>Chaetothyriomycetidae</taxon>
        <taxon>Chaetothyriales</taxon>
        <taxon>Chaetothyriales incertae sedis</taxon>
        <taxon>Neophaeococcomyces</taxon>
    </lineage>
</organism>
<feature type="non-terminal residue" evidence="1">
    <location>
        <position position="1597"/>
    </location>
</feature>
<accession>A0ACC3A0A1</accession>
<keyword evidence="2" id="KW-1185">Reference proteome</keyword>